<dbReference type="InterPro" id="IPR007170">
    <property type="entry name" value="SpoVG"/>
</dbReference>
<sequence>MAIRDVRIRKIFRTGAIKAIASVTIDDSFVIHDIKVIEGPNGIFVAMPSRNRPDGSFCDIFHPINQEARSLLSNEVLRAFEAA</sequence>
<dbReference type="NCBIfam" id="NF009749">
    <property type="entry name" value="PRK13259.1"/>
    <property type="match status" value="1"/>
</dbReference>
<keyword evidence="5" id="KW-1185">Reference proteome</keyword>
<dbReference type="Gene3D" id="3.30.1120.40">
    <property type="entry name" value="Stage V sporulation protein G"/>
    <property type="match status" value="1"/>
</dbReference>
<keyword evidence="1" id="KW-0132">Cell division</keyword>
<dbReference type="PANTHER" id="PTHR38429">
    <property type="entry name" value="SEPTATION PROTEIN SPOVG-RELATED"/>
    <property type="match status" value="1"/>
</dbReference>
<gene>
    <name evidence="4" type="primary">spoVG</name>
    <name evidence="4" type="ORF">H1S01_16845</name>
</gene>
<evidence type="ECO:0000313" key="4">
    <source>
        <dbReference type="EMBL" id="MBC9786136.1"/>
    </source>
</evidence>
<name>A0ABR7T655_HELCL</name>
<evidence type="ECO:0000313" key="5">
    <source>
        <dbReference type="Proteomes" id="UP000617402"/>
    </source>
</evidence>
<dbReference type="SUPFAM" id="SSF160537">
    <property type="entry name" value="SpoVG-like"/>
    <property type="match status" value="1"/>
</dbReference>
<proteinExistence type="predicted"/>
<organism evidence="4 5">
    <name type="scientific">Heliobacterium chlorum</name>
    <dbReference type="NCBI Taxonomy" id="2698"/>
    <lineage>
        <taxon>Bacteria</taxon>
        <taxon>Bacillati</taxon>
        <taxon>Bacillota</taxon>
        <taxon>Clostridia</taxon>
        <taxon>Eubacteriales</taxon>
        <taxon>Heliobacteriaceae</taxon>
        <taxon>Heliobacterium</taxon>
    </lineage>
</organism>
<keyword evidence="2" id="KW-0717">Septation</keyword>
<reference evidence="4 5" key="1">
    <citation type="submission" date="2020-07" db="EMBL/GenBank/DDBJ databases">
        <title>Draft whole-genome sequence of Heliobacterium chlorum DSM 3682, type strain.</title>
        <authorList>
            <person name="Kyndt J.A."/>
            <person name="Meyer T.E."/>
            <person name="Imhoff J.F."/>
        </authorList>
    </citation>
    <scope>NUCLEOTIDE SEQUENCE [LARGE SCALE GENOMIC DNA]</scope>
    <source>
        <strain evidence="4 5">DSM 3682</strain>
    </source>
</reference>
<dbReference type="Pfam" id="PF04026">
    <property type="entry name" value="SpoVG"/>
    <property type="match status" value="1"/>
</dbReference>
<protein>
    <submittedName>
        <fullName evidence="4">Septation regulator SpoVG</fullName>
    </submittedName>
</protein>
<dbReference type="EMBL" id="JACVHF010000026">
    <property type="protein sequence ID" value="MBC9786136.1"/>
    <property type="molecule type" value="Genomic_DNA"/>
</dbReference>
<evidence type="ECO:0000256" key="3">
    <source>
        <dbReference type="ARBA" id="ARBA00023306"/>
    </source>
</evidence>
<accession>A0ABR7T655</accession>
<evidence type="ECO:0000256" key="2">
    <source>
        <dbReference type="ARBA" id="ARBA00023210"/>
    </source>
</evidence>
<evidence type="ECO:0000256" key="1">
    <source>
        <dbReference type="ARBA" id="ARBA00022618"/>
    </source>
</evidence>
<dbReference type="RefSeq" id="WP_188041563.1">
    <property type="nucleotide sequence ID" value="NZ_JACVHF010000026.1"/>
</dbReference>
<keyword evidence="3" id="KW-0131">Cell cycle</keyword>
<comment type="caution">
    <text evidence="4">The sequence shown here is derived from an EMBL/GenBank/DDBJ whole genome shotgun (WGS) entry which is preliminary data.</text>
</comment>
<dbReference type="Proteomes" id="UP000617402">
    <property type="component" value="Unassembled WGS sequence"/>
</dbReference>
<dbReference type="InterPro" id="IPR036751">
    <property type="entry name" value="SpoVG_sf"/>
</dbReference>
<dbReference type="PANTHER" id="PTHR38429:SF1">
    <property type="entry name" value="SEPTATION PROTEIN SPOVG-RELATED"/>
    <property type="match status" value="1"/>
</dbReference>